<evidence type="ECO:0000313" key="1">
    <source>
        <dbReference type="EMBL" id="VDO26201.1"/>
    </source>
</evidence>
<dbReference type="Gene3D" id="3.40.50.11980">
    <property type="match status" value="1"/>
</dbReference>
<proteinExistence type="predicted"/>
<evidence type="ECO:0000313" key="3">
    <source>
        <dbReference type="WBParaSite" id="OFLC_0000055501-mRNA-1"/>
    </source>
</evidence>
<gene>
    <name evidence="1" type="ORF">OFLC_LOCUS556</name>
</gene>
<dbReference type="Proteomes" id="UP000267606">
    <property type="component" value="Unassembled WGS sequence"/>
</dbReference>
<organism evidence="3">
    <name type="scientific">Onchocerca flexuosa</name>
    <dbReference type="NCBI Taxonomy" id="387005"/>
    <lineage>
        <taxon>Eukaryota</taxon>
        <taxon>Metazoa</taxon>
        <taxon>Ecdysozoa</taxon>
        <taxon>Nematoda</taxon>
        <taxon>Chromadorea</taxon>
        <taxon>Rhabditida</taxon>
        <taxon>Spirurina</taxon>
        <taxon>Spiruromorpha</taxon>
        <taxon>Filarioidea</taxon>
        <taxon>Onchocercidae</taxon>
        <taxon>Onchocerca</taxon>
    </lineage>
</organism>
<evidence type="ECO:0000313" key="2">
    <source>
        <dbReference type="Proteomes" id="UP000267606"/>
    </source>
</evidence>
<protein>
    <submittedName>
        <fullName evidence="3">RNase NYN domain-containing protein</fullName>
    </submittedName>
</protein>
<dbReference type="EMBL" id="UZAJ01000193">
    <property type="protein sequence ID" value="VDO26201.1"/>
    <property type="molecule type" value="Genomic_DNA"/>
</dbReference>
<keyword evidence="2" id="KW-1185">Reference proteome</keyword>
<reference evidence="1 2" key="2">
    <citation type="submission" date="2018-11" db="EMBL/GenBank/DDBJ databases">
        <authorList>
            <consortium name="Pathogen Informatics"/>
        </authorList>
    </citation>
    <scope>NUCLEOTIDE SEQUENCE [LARGE SCALE GENOMIC DNA]</scope>
</reference>
<accession>A0A183GZ96</accession>
<dbReference type="AlphaFoldDB" id="A0A183GZ96"/>
<name>A0A183GZ96_9BILA</name>
<reference evidence="3" key="1">
    <citation type="submission" date="2016-06" db="UniProtKB">
        <authorList>
            <consortium name="WormBaseParasite"/>
        </authorList>
    </citation>
    <scope>IDENTIFICATION</scope>
</reference>
<dbReference type="WBParaSite" id="OFLC_0000055501-mRNA-1">
    <property type="protein sequence ID" value="OFLC_0000055501-mRNA-1"/>
    <property type="gene ID" value="OFLC_0000055501"/>
</dbReference>
<sequence length="473" mass="54964">MDGTVLFQYSLQTMLPEKVPENAAKRLLIIDAMNMMHMRSKASSSGRTDVFWLLFFKDLNALKLLIVVPYMMHDDLVALTVAKDSCGSVITQDKFRDHLKCFPQLCLVRSRNIILAFMNDEKKLKFFTNAKGDKYYKDYFMCMNYAFEQFYSLPEDDDYDLVKNEEWSEDRKNEVLECIDKIYGLAEAQHIFAEVEQLTRCNPFPANIHQKIIRNDEKQEGIIEDKSVKALLCWRNTAEKQELEYQLQERCNDTCQRCITSSSSEESLTIFDFSNSRVLQESANDGNSKNDLSKTISIVVEGNAALQESVTEIINTSSLEMSIRDITEMNLFKDDRRAELKVYLWKTLTDEMKIDGKSFYDFLLSFHGILEKNFVLNAYYDQLSDLSLFKEEMVIPVSYYNVLFMAYLLHSENNICNFRFTQHLYLVLKNISVKLGNEKEATFTASSSFCPHSSKYEIIHNELAYLLPKVMSL</sequence>